<gene>
    <name evidence="2" type="ORF">GCM10007914_04110</name>
</gene>
<dbReference type="EMBL" id="BSNE01000002">
    <property type="protein sequence ID" value="GLQ01530.1"/>
    <property type="molecule type" value="Genomic_DNA"/>
</dbReference>
<comment type="caution">
    <text evidence="2">The sequence shown here is derived from an EMBL/GenBank/DDBJ whole genome shotgun (WGS) entry which is preliminary data.</text>
</comment>
<reference evidence="2" key="1">
    <citation type="journal article" date="2014" name="Int. J. Syst. Evol. Microbiol.">
        <title>Complete genome sequence of Corynebacterium casei LMG S-19264T (=DSM 44701T), isolated from a smear-ripened cheese.</title>
        <authorList>
            <consortium name="US DOE Joint Genome Institute (JGI-PGF)"/>
            <person name="Walter F."/>
            <person name="Albersmeier A."/>
            <person name="Kalinowski J."/>
            <person name="Ruckert C."/>
        </authorList>
    </citation>
    <scope>NUCLEOTIDE SEQUENCE</scope>
    <source>
        <strain evidence="2">NBRC 103034</strain>
    </source>
</reference>
<dbReference type="Gene3D" id="3.30.930.30">
    <property type="match status" value="1"/>
</dbReference>
<keyword evidence="1" id="KW-0175">Coiled coil</keyword>
<dbReference type="InterPro" id="IPR001668">
    <property type="entry name" value="Mob_Pre"/>
</dbReference>
<dbReference type="Pfam" id="PF01076">
    <property type="entry name" value="Mob_Pre"/>
    <property type="match status" value="1"/>
</dbReference>
<proteinExistence type="predicted"/>
<keyword evidence="3" id="KW-1185">Reference proteome</keyword>
<feature type="coiled-coil region" evidence="1">
    <location>
        <begin position="190"/>
        <end position="227"/>
    </location>
</feature>
<sequence length="265" mass="30163">MIDTSNNKAIFRIKKINLQRQLRAALAHNLRLVNPPNVNTELSHYNIQAKGLNTIEACMSRFESALEGIKVRKNAVLAHEAIITGSPDHMNKLTKKQQIAYFTDAAHWLVKLHGGDYKNILCLSIHYDELGAHGHYLMVPKIESKLNSRAIIGGARGRLSELQTEFYEKVAKKYGFTRGVKNSKATHQHYSEFKNLKNDLSEVKNKLEQTKIEYKTALNRLSSAQQSLLFIKKELKLAKTLGVSDLRRKIALLEKNTMFKVTPRI</sequence>
<dbReference type="AlphaFoldDB" id="A0AA37S103"/>
<dbReference type="Proteomes" id="UP001161408">
    <property type="component" value="Unassembled WGS sequence"/>
</dbReference>
<dbReference type="CDD" id="cd17242">
    <property type="entry name" value="MobM_relaxase"/>
    <property type="match status" value="1"/>
</dbReference>
<dbReference type="NCBIfam" id="NF041497">
    <property type="entry name" value="MobV"/>
    <property type="match status" value="1"/>
</dbReference>
<organism evidence="2 3">
    <name type="scientific">Pseudoalteromonas tetraodonis GFC</name>
    <dbReference type="NCBI Taxonomy" id="1315271"/>
    <lineage>
        <taxon>Bacteria</taxon>
        <taxon>Pseudomonadati</taxon>
        <taxon>Pseudomonadota</taxon>
        <taxon>Gammaproteobacteria</taxon>
        <taxon>Alteromonadales</taxon>
        <taxon>Pseudoalteromonadaceae</taxon>
        <taxon>Pseudoalteromonas</taxon>
    </lineage>
</organism>
<evidence type="ECO:0000256" key="1">
    <source>
        <dbReference type="SAM" id="Coils"/>
    </source>
</evidence>
<dbReference type="GO" id="GO:0006310">
    <property type="term" value="P:DNA recombination"/>
    <property type="evidence" value="ECO:0007669"/>
    <property type="project" value="InterPro"/>
</dbReference>
<evidence type="ECO:0000313" key="3">
    <source>
        <dbReference type="Proteomes" id="UP001161408"/>
    </source>
</evidence>
<evidence type="ECO:0000313" key="2">
    <source>
        <dbReference type="EMBL" id="GLQ01530.1"/>
    </source>
</evidence>
<protein>
    <recommendedName>
        <fullName evidence="4">Plasmid recombination enzyme</fullName>
    </recommendedName>
</protein>
<dbReference type="RefSeq" id="WP_096038631.1">
    <property type="nucleotide sequence ID" value="NZ_BJXY01000059.1"/>
</dbReference>
<reference evidence="2" key="2">
    <citation type="submission" date="2023-01" db="EMBL/GenBank/DDBJ databases">
        <title>Draft genome sequence of Pseudoalteromonas tetraodonis strain NBRC 103034.</title>
        <authorList>
            <person name="Sun Q."/>
            <person name="Mori K."/>
        </authorList>
    </citation>
    <scope>NUCLEOTIDE SEQUENCE</scope>
    <source>
        <strain evidence="2">NBRC 103034</strain>
    </source>
</reference>
<name>A0AA37S103_9GAMM</name>
<dbReference type="GO" id="GO:0003677">
    <property type="term" value="F:DNA binding"/>
    <property type="evidence" value="ECO:0007669"/>
    <property type="project" value="InterPro"/>
</dbReference>
<accession>A0AA37S103</accession>
<evidence type="ECO:0008006" key="4">
    <source>
        <dbReference type="Google" id="ProtNLM"/>
    </source>
</evidence>